<evidence type="ECO:0000256" key="5">
    <source>
        <dbReference type="ARBA" id="ARBA00038623"/>
    </source>
</evidence>
<comment type="subcellular location">
    <subcellularLocation>
        <location evidence="1">Cytoplasm</location>
        <location evidence="1">Cytoskeleton</location>
        <location evidence="1">Microtubule organizing center</location>
        <location evidence="1">Centrosome</location>
    </subcellularLocation>
</comment>
<dbReference type="eggNOG" id="KOG3602">
    <property type="taxonomic scope" value="Eukaryota"/>
</dbReference>
<evidence type="ECO:0000313" key="12">
    <source>
        <dbReference type="EMBL" id="EGD78860.1"/>
    </source>
</evidence>
<evidence type="ECO:0000256" key="1">
    <source>
        <dbReference type="ARBA" id="ARBA00004300"/>
    </source>
</evidence>
<dbReference type="STRING" id="946362.F2TZ36"/>
<dbReference type="SUPFAM" id="SSF52540">
    <property type="entry name" value="P-loop containing nucleoside triphosphate hydrolases"/>
    <property type="match status" value="1"/>
</dbReference>
<evidence type="ECO:0000256" key="2">
    <source>
        <dbReference type="ARBA" id="ARBA00022574"/>
    </source>
</evidence>
<dbReference type="Pfam" id="PF00400">
    <property type="entry name" value="WD40"/>
    <property type="match status" value="4"/>
</dbReference>
<evidence type="ECO:0000259" key="10">
    <source>
        <dbReference type="Pfam" id="PF13271"/>
    </source>
</evidence>
<dbReference type="EMBL" id="GL832957">
    <property type="protein sequence ID" value="EGD78860.1"/>
    <property type="molecule type" value="Genomic_DNA"/>
</dbReference>
<name>F2TZ36_SALR5</name>
<dbReference type="Gene3D" id="3.40.50.300">
    <property type="entry name" value="P-loop containing nucleotide triphosphate hydrolases"/>
    <property type="match status" value="1"/>
</dbReference>
<dbReference type="Gene3D" id="2.130.10.10">
    <property type="entry name" value="YVTN repeat-like/Quinoprotein amine dehydrogenase"/>
    <property type="match status" value="3"/>
</dbReference>
<dbReference type="PROSITE" id="PS00675">
    <property type="entry name" value="SIGMA54_INTERACT_1"/>
    <property type="match status" value="1"/>
</dbReference>
<feature type="compositionally biased region" description="Basic and acidic residues" evidence="8">
    <location>
        <begin position="1454"/>
        <end position="1464"/>
    </location>
</feature>
<sequence length="1777" mass="191918">MVLLSKAERWALLRNALNKCAAVRGQDGQGEAILTAVQAAESNGNVQVLVDKLAEVVGTWPDSTLLYVAVAHALPSRLCRAFQEAVAALTTGTVPRNTAAASDHTSVPVDGATGAVRDHCTELAGSSAMHAALRARVEATASVTVFLSSPFGGLEEERAFFVERYLPSLRTLCENKGVALSLVDLRWGITEEQAAQFETLRICLQEIDRCDIFVGCYGARYGTRHSSSNSSTHWVGCSVDRAMPQYPWLDKHRDKGITELEFRHGVLNDPCARPSLFLFRDPAYDAAKAELYAHDPAHKAKYINTHEDSAQLRRVLEQEIRELAWKQQHLNITATSYSAPEDAAKHMFDILHATLQQVLPREGVAQDADGQVHASFAAVRRGFYVGNRALVRQINLHLDQHSPAPLVVEGESGSGKSALLANWVHQHTSLHAHDRVFCHFTGCDSASTALRNLLSRLLVFCDPDMAESLSGMTTQQLCEALPACIASAADTARAQHAGARLVIVLDALNQLENETFPWLPQRLVHRLDWLPTTFPEGVVLVCSTLPGLCQDALRARAYDRITTAPLSRHDCKAFLEQRLRLASKTLMAAQMDVILDSPQCGNPLFLTLLIEELIAFGVFEELDSKIAELAACTNVPVLLQAVLSRLEQSFGSVGGARVIGQIFRLIGVSREGVLEQELQAACGVMSTTFAQDSRADGDGDGDAALSMSGFMWSSLYFAIRHLLVVKSGRFTFLHDYIRQAVHERYLSTEEEVRGAHAAMAKTLSQHALFLHAHRKTPKGDRGGNDGGDDNGHDTADADDSGGDAAVAVGADEVAATINVRYVGQLPFHLVRCGRLHECVSLLSDLEFVEAKCSCGLVYDLLEDFTACEAAMSASQLRQHPTGAMFKELKQMLAFNLPILSRLPGNFLPVAVNQPNASPIHDQAQQLMARRRLPHFKWINKPQSKSACIMHIEGHSNPVYCASINQHRIASGARNGELRVWDVKTGTLLNLLAAHRAPINDVCWLEDDVLATASDDGSICTWRLSTGTCASVQRAEAGAVQSLLVLRKAGLMVSAHTYSDPPLSAHSIEPQPGILCFWSLDNGTLLHKAQTKDGSPVCVCADARQQLLAVDVSGSLLGGQSAYVLYDLGHAAAVSVTERQSLPAQRTRRGAVNSRERTHRLRSCAFSADGEHLITIHGDALIKYTRAGAGSAAVFEQTCITPDGVHQGTVYSVAYGDDTIVSGGADKLVVVWNTDLTLRACLVGHAWSVFCVTLVPPLSSASSFTSTTTTTTTHSAPSNPDACNGDGDGDGGRGLIVSCAGIWDKRLMVWEIPAKASTPSSAAAIVPATATASTSAPVVGGVTGDARPPHFGEIVMGGVYTPDLQAFVSSGQNARATLQLWDVRTTTRRAMVFSPDSGDSGVLFPGSMGSAPAVLPTGEVVVASRRGKVGVFRAKTTAAALDASASNTRASTTHQHTEEQTHDVQPKQQQQQQQQQLQKQREERVAGEEWEVVTDTPAASAFGNMTSNGDILRMPGGQHYVVCDAAVRVVSIKQPAEPPQELLNGTGRIAVVSPSGRRVVITGQSRAQVWALKPPRLIKKLRNPHVPNSRLYGAAYSPDGRLIALADHARYVTVYCARTFRVLHAFRMWDRAYRCTFTPDARMVLCGGDDKTVGLWDAISGVEVARCYVGAGVGTVSIGPGLRVVAGDDLGRVNFLDLVNCGVGVPVVTATYEWDADANAWSAEPLITCPHTGKRFPLPADNSNPKWLGIQWLDTKWPTPHVFSAQNGVRDSWLECHG</sequence>
<dbReference type="KEGG" id="sre:PTSG_01838"/>
<dbReference type="GO" id="GO:0005813">
    <property type="term" value="C:centrosome"/>
    <property type="evidence" value="ECO:0007669"/>
    <property type="project" value="UniProtKB-SubCell"/>
</dbReference>
<feature type="compositionally biased region" description="Basic and acidic residues" evidence="8">
    <location>
        <begin position="777"/>
        <end position="795"/>
    </location>
</feature>
<accession>F2TZ36</accession>
<feature type="region of interest" description="Disordered" evidence="8">
    <location>
        <begin position="1264"/>
        <end position="1286"/>
    </location>
</feature>
<gene>
    <name evidence="12" type="ORF">PTSG_01838</name>
</gene>
<feature type="region of interest" description="Disordered" evidence="8">
    <location>
        <begin position="775"/>
        <end position="801"/>
    </location>
</feature>
<evidence type="ECO:0000256" key="4">
    <source>
        <dbReference type="ARBA" id="ARBA00038022"/>
    </source>
</evidence>
<organism evidence="13">
    <name type="scientific">Salpingoeca rosetta (strain ATCC 50818 / BSB-021)</name>
    <dbReference type="NCBI Taxonomy" id="946362"/>
    <lineage>
        <taxon>Eukaryota</taxon>
        <taxon>Choanoflagellata</taxon>
        <taxon>Craspedida</taxon>
        <taxon>Salpingoecidae</taxon>
        <taxon>Salpingoeca</taxon>
    </lineage>
</organism>
<reference evidence="12" key="1">
    <citation type="submission" date="2009-08" db="EMBL/GenBank/DDBJ databases">
        <title>Annotation of Salpingoeca rosetta.</title>
        <authorList>
            <consortium name="The Broad Institute Genome Sequencing Platform"/>
            <person name="Russ C."/>
            <person name="Cuomo C."/>
            <person name="Burger G."/>
            <person name="Gray M.W."/>
            <person name="Holland P.W.H."/>
            <person name="King N."/>
            <person name="Lang F.B.F."/>
            <person name="Roger A.J."/>
            <person name="Ruiz-Trillo I."/>
            <person name="Young S.K."/>
            <person name="Zeng Q."/>
            <person name="Gargeya S."/>
            <person name="Alvarado L."/>
            <person name="Berlin A."/>
            <person name="Chapman S.B."/>
            <person name="Chen Z."/>
            <person name="Freedman E."/>
            <person name="Gellesch M."/>
            <person name="Goldberg J."/>
            <person name="Griggs A."/>
            <person name="Gujja S."/>
            <person name="Heilman E."/>
            <person name="Heiman D."/>
            <person name="Howarth C."/>
            <person name="Mehta T."/>
            <person name="Neiman D."/>
            <person name="Pearson M."/>
            <person name="Roberts A."/>
            <person name="Saif S."/>
            <person name="Shea T."/>
            <person name="Shenoy N."/>
            <person name="Sisk P."/>
            <person name="Stolte C."/>
            <person name="Sykes S."/>
            <person name="White J."/>
            <person name="Yandava C."/>
            <person name="Haas B."/>
            <person name="Nusbaum C."/>
            <person name="Birren B."/>
        </authorList>
    </citation>
    <scope>NUCLEOTIDE SEQUENCE [LARGE SCALE GENOMIC DNA]</scope>
    <source>
        <strain evidence="12">ATCC 50818</strain>
    </source>
</reference>
<feature type="repeat" description="WD" evidence="7">
    <location>
        <begin position="991"/>
        <end position="1031"/>
    </location>
</feature>
<dbReference type="InterPro" id="IPR025139">
    <property type="entry name" value="DUF4062"/>
</dbReference>
<dbReference type="InterPro" id="IPR025662">
    <property type="entry name" value="Sigma_54_int_dom_ATP-bd_1"/>
</dbReference>
<feature type="compositionally biased region" description="Low complexity" evidence="8">
    <location>
        <begin position="1264"/>
        <end position="1277"/>
    </location>
</feature>
<dbReference type="InterPro" id="IPR015943">
    <property type="entry name" value="WD40/YVTN_repeat-like_dom_sf"/>
</dbReference>
<dbReference type="PROSITE" id="PS50294">
    <property type="entry name" value="WD_REPEATS_REGION"/>
    <property type="match status" value="2"/>
</dbReference>
<dbReference type="SUPFAM" id="SSF50969">
    <property type="entry name" value="YVTN repeat-like/Quinoprotein amine dehydrogenase"/>
    <property type="match status" value="1"/>
</dbReference>
<evidence type="ECO:0000259" key="11">
    <source>
        <dbReference type="Pfam" id="PF17908"/>
    </source>
</evidence>
<dbReference type="InterPro" id="IPR019775">
    <property type="entry name" value="WD40_repeat_CS"/>
</dbReference>
<feature type="repeat" description="WD" evidence="7">
    <location>
        <begin position="1636"/>
        <end position="1665"/>
    </location>
</feature>
<dbReference type="PROSITE" id="PS00678">
    <property type="entry name" value="WD_REPEATS_1"/>
    <property type="match status" value="1"/>
</dbReference>
<keyword evidence="13" id="KW-1185">Reference proteome</keyword>
<dbReference type="SUPFAM" id="SSF50978">
    <property type="entry name" value="WD40 repeat-like"/>
    <property type="match status" value="1"/>
</dbReference>
<dbReference type="InterPro" id="IPR036322">
    <property type="entry name" value="WD40_repeat_dom_sf"/>
</dbReference>
<feature type="domain" description="NACHT" evidence="9">
    <location>
        <begin position="406"/>
        <end position="578"/>
    </location>
</feature>
<dbReference type="GeneID" id="16078410"/>
<dbReference type="Pfam" id="PF05729">
    <property type="entry name" value="NACHT"/>
    <property type="match status" value="1"/>
</dbReference>
<dbReference type="OMA" id="FLHDYIR"/>
<dbReference type="RefSeq" id="XP_004997816.1">
    <property type="nucleotide sequence ID" value="XM_004997759.1"/>
</dbReference>
<dbReference type="InterPro" id="IPR041452">
    <property type="entry name" value="APAF1_C"/>
</dbReference>
<evidence type="ECO:0000256" key="7">
    <source>
        <dbReference type="PROSITE-ProRule" id="PRU00221"/>
    </source>
</evidence>
<proteinExistence type="inferred from homology"/>
<dbReference type="OrthoDB" id="2325716at2759"/>
<dbReference type="PANTHER" id="PTHR19860">
    <property type="entry name" value="DDB1- AND CUL4-ASSOCIATED FACTOR 12-RELATED"/>
    <property type="match status" value="1"/>
</dbReference>
<evidence type="ECO:0000256" key="6">
    <source>
        <dbReference type="ARBA" id="ARBA00043952"/>
    </source>
</evidence>
<keyword evidence="2 7" id="KW-0853">WD repeat</keyword>
<dbReference type="Proteomes" id="UP000007799">
    <property type="component" value="Unassembled WGS sequence"/>
</dbReference>
<dbReference type="SMART" id="SM00320">
    <property type="entry name" value="WD40"/>
    <property type="match status" value="7"/>
</dbReference>
<dbReference type="InParanoid" id="F2TZ36"/>
<dbReference type="Pfam" id="PF13271">
    <property type="entry name" value="DUF4062"/>
    <property type="match status" value="1"/>
</dbReference>
<dbReference type="PROSITE" id="PS50082">
    <property type="entry name" value="WD_REPEATS_2"/>
    <property type="match status" value="4"/>
</dbReference>
<evidence type="ECO:0000259" key="9">
    <source>
        <dbReference type="Pfam" id="PF05729"/>
    </source>
</evidence>
<dbReference type="PANTHER" id="PTHR19860:SF40">
    <property type="entry name" value="WD40 REPEAT-CONTAINING PROTEIN"/>
    <property type="match status" value="1"/>
</dbReference>
<feature type="domain" description="DUF4062" evidence="10">
    <location>
        <begin position="145"/>
        <end position="234"/>
    </location>
</feature>
<dbReference type="Gene3D" id="1.25.40.370">
    <property type="match status" value="1"/>
</dbReference>
<keyword evidence="3" id="KW-0677">Repeat</keyword>
<feature type="repeat" description="WD" evidence="7">
    <location>
        <begin position="951"/>
        <end position="990"/>
    </location>
</feature>
<dbReference type="InterPro" id="IPR007111">
    <property type="entry name" value="NACHT_NTPase"/>
</dbReference>
<feature type="repeat" description="WD" evidence="7">
    <location>
        <begin position="1205"/>
        <end position="1232"/>
    </location>
</feature>
<comment type="similarity">
    <text evidence="4">Belongs to the WD repeat DCAF12 family.</text>
</comment>
<feature type="compositionally biased region" description="Low complexity" evidence="8">
    <location>
        <begin position="1441"/>
        <end position="1453"/>
    </location>
</feature>
<evidence type="ECO:0000256" key="3">
    <source>
        <dbReference type="ARBA" id="ARBA00022737"/>
    </source>
</evidence>
<comment type="subunit">
    <text evidence="5">Component of the DCX(DCAF12) E3 ubiquitin ligase complex, at least composed of CUL4 (CUL4A or CUL4B), DDB1, DCAF12 and RBX1.</text>
</comment>
<dbReference type="GO" id="GO:0080008">
    <property type="term" value="C:Cul4-RING E3 ubiquitin ligase complex"/>
    <property type="evidence" value="ECO:0007669"/>
    <property type="project" value="TreeGrafter"/>
</dbReference>
<dbReference type="InterPro" id="IPR001680">
    <property type="entry name" value="WD40_rpt"/>
</dbReference>
<dbReference type="eggNOG" id="KOG4155">
    <property type="taxonomic scope" value="Eukaryota"/>
</dbReference>
<protein>
    <submittedName>
        <fullName evidence="12">Uncharacterized protein</fullName>
    </submittedName>
</protein>
<dbReference type="InterPro" id="IPR011044">
    <property type="entry name" value="Quino_amine_DH_bsu"/>
</dbReference>
<evidence type="ECO:0000313" key="13">
    <source>
        <dbReference type="Proteomes" id="UP000007799"/>
    </source>
</evidence>
<evidence type="ECO:0000256" key="8">
    <source>
        <dbReference type="SAM" id="MobiDB-lite"/>
    </source>
</evidence>
<feature type="region of interest" description="Disordered" evidence="8">
    <location>
        <begin position="1441"/>
        <end position="1488"/>
    </location>
</feature>
<dbReference type="InterPro" id="IPR027417">
    <property type="entry name" value="P-loop_NTPase"/>
</dbReference>
<comment type="pathway">
    <text evidence="6">Protein modification.</text>
</comment>
<dbReference type="Pfam" id="PF17908">
    <property type="entry name" value="APAF1_C"/>
    <property type="match status" value="1"/>
</dbReference>
<feature type="domain" description="APAF-1 helical" evidence="11">
    <location>
        <begin position="820"/>
        <end position="930"/>
    </location>
</feature>
<dbReference type="InterPro" id="IPR051191">
    <property type="entry name" value="DCAF12"/>
</dbReference>
<feature type="compositionally biased region" description="Low complexity" evidence="8">
    <location>
        <begin position="1465"/>
        <end position="1477"/>
    </location>
</feature>